<dbReference type="Proteomes" id="UP000321548">
    <property type="component" value="Unassembled WGS sequence"/>
</dbReference>
<gene>
    <name evidence="6" type="ORF">FHP08_04585</name>
</gene>
<dbReference type="InterPro" id="IPR044665">
    <property type="entry name" value="E_coli_cyclophilin_A-like"/>
</dbReference>
<dbReference type="GO" id="GO:0003755">
    <property type="term" value="F:peptidyl-prolyl cis-trans isomerase activity"/>
    <property type="evidence" value="ECO:0007669"/>
    <property type="project" value="UniProtKB-UniRule"/>
</dbReference>
<dbReference type="InterPro" id="IPR029000">
    <property type="entry name" value="Cyclophilin-like_dom_sf"/>
</dbReference>
<dbReference type="PROSITE" id="PS50072">
    <property type="entry name" value="CSA_PPIASE_2"/>
    <property type="match status" value="1"/>
</dbReference>
<dbReference type="RefSeq" id="WP_147703158.1">
    <property type="nucleotide sequence ID" value="NZ_VDUY01000002.1"/>
</dbReference>
<evidence type="ECO:0000313" key="6">
    <source>
        <dbReference type="EMBL" id="TXL66909.1"/>
    </source>
</evidence>
<feature type="signal peptide" evidence="4">
    <location>
        <begin position="1"/>
        <end position="23"/>
    </location>
</feature>
<comment type="function">
    <text evidence="4">PPIases accelerate the folding of proteins. It catalyzes the cis-trans isomerization of proline imidic peptide bonds in oligopeptides.</text>
</comment>
<name>A0A5C8NZY2_9BURK</name>
<dbReference type="EC" id="5.2.1.8" evidence="4"/>
<evidence type="ECO:0000256" key="1">
    <source>
        <dbReference type="ARBA" id="ARBA00007365"/>
    </source>
</evidence>
<proteinExistence type="inferred from homology"/>
<keyword evidence="4" id="KW-0732">Signal</keyword>
<dbReference type="InterPro" id="IPR002130">
    <property type="entry name" value="Cyclophilin-type_PPIase_dom"/>
</dbReference>
<evidence type="ECO:0000256" key="4">
    <source>
        <dbReference type="RuleBase" id="RU363019"/>
    </source>
</evidence>
<dbReference type="PANTHER" id="PTHR43246">
    <property type="entry name" value="PEPTIDYL-PROLYL CIS-TRANS ISOMERASE CYP38, CHLOROPLASTIC"/>
    <property type="match status" value="1"/>
</dbReference>
<comment type="catalytic activity">
    <reaction evidence="4">
        <text>[protein]-peptidylproline (omega=180) = [protein]-peptidylproline (omega=0)</text>
        <dbReference type="Rhea" id="RHEA:16237"/>
        <dbReference type="Rhea" id="RHEA-COMP:10747"/>
        <dbReference type="Rhea" id="RHEA-COMP:10748"/>
        <dbReference type="ChEBI" id="CHEBI:83833"/>
        <dbReference type="ChEBI" id="CHEBI:83834"/>
        <dbReference type="EC" id="5.2.1.8"/>
    </reaction>
</comment>
<dbReference type="PRINTS" id="PR00153">
    <property type="entry name" value="CSAPPISMRASE"/>
</dbReference>
<feature type="chain" id="PRO_5023160026" description="Peptidyl-prolyl cis-trans isomerase" evidence="4">
    <location>
        <begin position="24"/>
        <end position="196"/>
    </location>
</feature>
<evidence type="ECO:0000259" key="5">
    <source>
        <dbReference type="PROSITE" id="PS50072"/>
    </source>
</evidence>
<evidence type="ECO:0000313" key="7">
    <source>
        <dbReference type="Proteomes" id="UP000321548"/>
    </source>
</evidence>
<dbReference type="EMBL" id="VDUY01000002">
    <property type="protein sequence ID" value="TXL66909.1"/>
    <property type="molecule type" value="Genomic_DNA"/>
</dbReference>
<dbReference type="SUPFAM" id="SSF50891">
    <property type="entry name" value="Cyclophilin-like"/>
    <property type="match status" value="1"/>
</dbReference>
<comment type="similarity">
    <text evidence="1 4">Belongs to the cyclophilin-type PPIase family.</text>
</comment>
<accession>A0A5C8NZY2</accession>
<keyword evidence="2 4" id="KW-0697">Rotamase</keyword>
<dbReference type="OrthoDB" id="9807797at2"/>
<dbReference type="Pfam" id="PF00160">
    <property type="entry name" value="Pro_isomerase"/>
    <property type="match status" value="1"/>
</dbReference>
<dbReference type="GO" id="GO:0006457">
    <property type="term" value="P:protein folding"/>
    <property type="evidence" value="ECO:0007669"/>
    <property type="project" value="InterPro"/>
</dbReference>
<dbReference type="InterPro" id="IPR020892">
    <property type="entry name" value="Cyclophilin-type_PPIase_CS"/>
</dbReference>
<protein>
    <recommendedName>
        <fullName evidence="4">Peptidyl-prolyl cis-trans isomerase</fullName>
        <shortName evidence="4">PPIase</shortName>
        <ecNumber evidence="4">5.2.1.8</ecNumber>
    </recommendedName>
</protein>
<keyword evidence="3 4" id="KW-0413">Isomerase</keyword>
<evidence type="ECO:0000256" key="3">
    <source>
        <dbReference type="ARBA" id="ARBA00023235"/>
    </source>
</evidence>
<keyword evidence="7" id="KW-1185">Reference proteome</keyword>
<dbReference type="PROSITE" id="PS00170">
    <property type="entry name" value="CSA_PPIASE_1"/>
    <property type="match status" value="1"/>
</dbReference>
<dbReference type="AlphaFoldDB" id="A0A5C8NZY2"/>
<sequence>MFRKLPLIGALMFALAAPDDAAAANPQVLVKTSAGEFVIELYPDKAPGTVDNFLKYVNDGFYAGTIFHRVIGNFMIQGGGFTKDLYEGGLRPKPTRAAIAIESRNGLRNDTGWVAMARTGDPDSATSQFFINVVDNAGLNYPQPDGHGYAVFGKVIRGMDVVNKIRAMPTRTVGPYRDVPGDAVVIDSIAVVGAPR</sequence>
<feature type="domain" description="PPIase cyclophilin-type" evidence="5">
    <location>
        <begin position="32"/>
        <end position="191"/>
    </location>
</feature>
<reference evidence="6 7" key="1">
    <citation type="submission" date="2019-06" db="EMBL/GenBank/DDBJ databases">
        <title>Quisquiliibacterium sp. nov., isolated from a maize field.</title>
        <authorList>
            <person name="Lin S.-Y."/>
            <person name="Tsai C.-F."/>
            <person name="Young C.-C."/>
        </authorList>
    </citation>
    <scope>NUCLEOTIDE SEQUENCE [LARGE SCALE GENOMIC DNA]</scope>
    <source>
        <strain evidence="6 7">CC-CFT501</strain>
    </source>
</reference>
<comment type="caution">
    <text evidence="6">The sequence shown here is derived from an EMBL/GenBank/DDBJ whole genome shotgun (WGS) entry which is preliminary data.</text>
</comment>
<organism evidence="6 7">
    <name type="scientific">Zeimonas arvi</name>
    <dbReference type="NCBI Taxonomy" id="2498847"/>
    <lineage>
        <taxon>Bacteria</taxon>
        <taxon>Pseudomonadati</taxon>
        <taxon>Pseudomonadota</taxon>
        <taxon>Betaproteobacteria</taxon>
        <taxon>Burkholderiales</taxon>
        <taxon>Burkholderiaceae</taxon>
        <taxon>Zeimonas</taxon>
    </lineage>
</organism>
<dbReference type="Gene3D" id="2.40.100.10">
    <property type="entry name" value="Cyclophilin-like"/>
    <property type="match status" value="1"/>
</dbReference>
<evidence type="ECO:0000256" key="2">
    <source>
        <dbReference type="ARBA" id="ARBA00023110"/>
    </source>
</evidence>